<dbReference type="InterPro" id="IPR005358">
    <property type="entry name" value="Puta_zinc/iron-chelating_dom"/>
</dbReference>
<accession>A0A1M5UJN1</accession>
<dbReference type="Pfam" id="PF03692">
    <property type="entry name" value="CxxCxxCC"/>
    <property type="match status" value="1"/>
</dbReference>
<evidence type="ECO:0000313" key="2">
    <source>
        <dbReference type="Proteomes" id="UP000184268"/>
    </source>
</evidence>
<name>A0A1M5UJN1_9GAMM</name>
<dbReference type="STRING" id="299255.SAMN02745129_2604"/>
<sequence>MKSEHNKEVRSVALDRKTRRSVTRKLEKLQDDLFGSVGKSVDPKPLLSRLYRIVDDYNAAIPREQLKITCRRGCNHCCYIPVEVCLIEAAVIAESCGHQQLPLADRTIPVIQERTPCPFLKDGECSVYEVRPLACRMKLSGDDPAMCEPFEGSHQLVAAQPAFLHLYSAFVDLSHQYVNQVYGQVSGEDMFGVGRHAGDIRQFFPTQR</sequence>
<proteinExistence type="predicted"/>
<dbReference type="AlphaFoldDB" id="A0A1M5UJN1"/>
<evidence type="ECO:0000313" key="1">
    <source>
        <dbReference type="EMBL" id="SHH63215.1"/>
    </source>
</evidence>
<dbReference type="EMBL" id="FQXG01000003">
    <property type="protein sequence ID" value="SHH63215.1"/>
    <property type="molecule type" value="Genomic_DNA"/>
</dbReference>
<protein>
    <submittedName>
        <fullName evidence="1">Putative zinc-or iron-chelating domain-containing protein</fullName>
    </submittedName>
</protein>
<dbReference type="Proteomes" id="UP000184268">
    <property type="component" value="Unassembled WGS sequence"/>
</dbReference>
<dbReference type="OrthoDB" id="9806610at2"/>
<gene>
    <name evidence="1" type="ORF">SAMN02745129_2604</name>
</gene>
<reference evidence="1 2" key="1">
    <citation type="submission" date="2016-11" db="EMBL/GenBank/DDBJ databases">
        <authorList>
            <person name="Jaros S."/>
            <person name="Januszkiewicz K."/>
            <person name="Wedrychowicz H."/>
        </authorList>
    </citation>
    <scope>NUCLEOTIDE SEQUENCE [LARGE SCALE GENOMIC DNA]</scope>
    <source>
        <strain evidence="1 2">DSM 16917</strain>
    </source>
</reference>
<organism evidence="1 2">
    <name type="scientific">Ferrimonas marina</name>
    <dbReference type="NCBI Taxonomy" id="299255"/>
    <lineage>
        <taxon>Bacteria</taxon>
        <taxon>Pseudomonadati</taxon>
        <taxon>Pseudomonadota</taxon>
        <taxon>Gammaproteobacteria</taxon>
        <taxon>Alteromonadales</taxon>
        <taxon>Ferrimonadaceae</taxon>
        <taxon>Ferrimonas</taxon>
    </lineage>
</organism>
<dbReference type="RefSeq" id="WP_067655041.1">
    <property type="nucleotide sequence ID" value="NZ_FQXG01000003.1"/>
</dbReference>
<keyword evidence="2" id="KW-1185">Reference proteome</keyword>